<dbReference type="AlphaFoldDB" id="A0A1X1YIK5"/>
<keyword evidence="4" id="KW-1185">Reference proteome</keyword>
<protein>
    <recommendedName>
        <fullName evidence="5">Growth inhibitor PemK</fullName>
    </recommendedName>
</protein>
<gene>
    <name evidence="3" type="ORF">AWC16_12825</name>
</gene>
<dbReference type="RefSeq" id="WP_085264875.1">
    <property type="nucleotide sequence ID" value="NZ_LQPG01000019.1"/>
</dbReference>
<comment type="similarity">
    <text evidence="1">Belongs to the PemK/MazF family.</text>
</comment>
<dbReference type="STRING" id="1108812.AWC16_12825"/>
<evidence type="ECO:0000313" key="3">
    <source>
        <dbReference type="EMBL" id="ORW10947.1"/>
    </source>
</evidence>
<dbReference type="Gene3D" id="2.30.30.110">
    <property type="match status" value="1"/>
</dbReference>
<name>A0A1X1YIK5_9MYCO</name>
<sequence>MNRGELWTVSGGVYAGKPRPALIVQDDLFSETESVVVIPLTTTAVADSVIARVAVPTATGIAQPSFAMIDKITAVRRSNLGTKIGRVHAAVPPSALLRRASLNRRVPASLMVEIERSLMVFLGVVS</sequence>
<dbReference type="InterPro" id="IPR011067">
    <property type="entry name" value="Plasmid_toxin/cell-grow_inhib"/>
</dbReference>
<reference evidence="3 4" key="1">
    <citation type="submission" date="2016-01" db="EMBL/GenBank/DDBJ databases">
        <title>The new phylogeny of the genus Mycobacterium.</title>
        <authorList>
            <person name="Tarcisio F."/>
            <person name="Conor M."/>
            <person name="Antonella G."/>
            <person name="Elisabetta G."/>
            <person name="Giulia F.S."/>
            <person name="Sara T."/>
            <person name="Anna F."/>
            <person name="Clotilde B."/>
            <person name="Roberto B."/>
            <person name="Veronica D.S."/>
            <person name="Fabio R."/>
            <person name="Monica P."/>
            <person name="Olivier J."/>
            <person name="Enrico T."/>
            <person name="Nicola S."/>
        </authorList>
    </citation>
    <scope>NUCLEOTIDE SEQUENCE [LARGE SCALE GENOMIC DNA]</scope>
    <source>
        <strain evidence="3 4">DSM 45394</strain>
    </source>
</reference>
<keyword evidence="2" id="KW-1277">Toxin-antitoxin system</keyword>
<accession>A0A1X1YIK5</accession>
<evidence type="ECO:0008006" key="5">
    <source>
        <dbReference type="Google" id="ProtNLM"/>
    </source>
</evidence>
<dbReference type="Pfam" id="PF02452">
    <property type="entry name" value="PemK_toxin"/>
    <property type="match status" value="1"/>
</dbReference>
<comment type="caution">
    <text evidence="3">The sequence shown here is derived from an EMBL/GenBank/DDBJ whole genome shotgun (WGS) entry which is preliminary data.</text>
</comment>
<dbReference type="Proteomes" id="UP000193866">
    <property type="component" value="Unassembled WGS sequence"/>
</dbReference>
<dbReference type="SUPFAM" id="SSF50118">
    <property type="entry name" value="Cell growth inhibitor/plasmid maintenance toxic component"/>
    <property type="match status" value="1"/>
</dbReference>
<dbReference type="OrthoDB" id="3196747at2"/>
<evidence type="ECO:0000256" key="1">
    <source>
        <dbReference type="ARBA" id="ARBA00007521"/>
    </source>
</evidence>
<organism evidence="3 4">
    <name type="scientific">Mycolicibacter longobardus</name>
    <dbReference type="NCBI Taxonomy" id="1108812"/>
    <lineage>
        <taxon>Bacteria</taxon>
        <taxon>Bacillati</taxon>
        <taxon>Actinomycetota</taxon>
        <taxon>Actinomycetes</taxon>
        <taxon>Mycobacteriales</taxon>
        <taxon>Mycobacteriaceae</taxon>
        <taxon>Mycolicibacter</taxon>
    </lineage>
</organism>
<dbReference type="GO" id="GO:0003677">
    <property type="term" value="F:DNA binding"/>
    <property type="evidence" value="ECO:0007669"/>
    <property type="project" value="InterPro"/>
</dbReference>
<dbReference type="EMBL" id="LQPG01000019">
    <property type="protein sequence ID" value="ORW10947.1"/>
    <property type="molecule type" value="Genomic_DNA"/>
</dbReference>
<evidence type="ECO:0000313" key="4">
    <source>
        <dbReference type="Proteomes" id="UP000193866"/>
    </source>
</evidence>
<proteinExistence type="inferred from homology"/>
<dbReference type="InterPro" id="IPR003477">
    <property type="entry name" value="PemK-like"/>
</dbReference>
<evidence type="ECO:0000256" key="2">
    <source>
        <dbReference type="ARBA" id="ARBA00022649"/>
    </source>
</evidence>